<dbReference type="CDD" id="cd13969">
    <property type="entry name" value="ADCK1-like"/>
    <property type="match status" value="1"/>
</dbReference>
<dbReference type="AlphaFoldDB" id="A0A8H7ETJ1"/>
<evidence type="ECO:0000256" key="2">
    <source>
        <dbReference type="SAM" id="SignalP"/>
    </source>
</evidence>
<dbReference type="Pfam" id="PF03109">
    <property type="entry name" value="ABC1"/>
    <property type="match status" value="1"/>
</dbReference>
<protein>
    <recommendedName>
        <fullName evidence="3">ABC1 atypical kinase-like domain-containing protein</fullName>
    </recommendedName>
</protein>
<sequence length="550" mass="63309">MTRLLLPRSFRFLLGSCAVGAGVYAVDSRTEAQLFQRNLRTVYNGLALAVDYKLNFRPEPGPKGTALIESLHERVANRIFDVFEKNGGLYIKMGQVIGTQSSVLPIPYQRRARRLFDSAPAVPFEVVERVFMEDFNGLHPSQVFAEFEVVPMASASIAQVHKARLKTGEWVAVKIQKPAIQKQMDWDLFAFRMLLRIYEKLFDLPLTFATNYVESHIRMEADFENEARNAQKARDNFWAEQKLRHDVYVPKIYPELSSKRVLVCEWIDGVQLTNKKKLDALGLNFQEAMKTTIEAFSSQIFKSGFVHGDPHPGNVLVRAHPVKKGKVQVVIIDHGLYIQESEKFRLEYCKLWEAMFMLDVGTMNSICREWGIHDTNIFASITLQKPFSPSKAVHLGSSNVDMQDVHELQTNLKSRLKHFLEDQALFPRELIFLSRNMNIVRANNKTVGSPVNRINIMAQWAVRGISLEKGPMTTKSKIQHFIHRFWRTLVFDCTLWLMSLSFYFVKLRDKTNRVLFGMESKGFEEVLDEKMKDQLQRQFGIAIDESVFDG</sequence>
<comment type="similarity">
    <text evidence="1">Belongs to the protein kinase superfamily. ADCK protein kinase family.</text>
</comment>
<evidence type="ECO:0000313" key="5">
    <source>
        <dbReference type="Proteomes" id="UP000605846"/>
    </source>
</evidence>
<reference evidence="4" key="1">
    <citation type="submission" date="2020-01" db="EMBL/GenBank/DDBJ databases">
        <title>Genome Sequencing of Three Apophysomyces-Like Fungal Strains Confirms a Novel Fungal Genus in the Mucoromycota with divergent Burkholderia-like Endosymbiotic Bacteria.</title>
        <authorList>
            <person name="Stajich J.E."/>
            <person name="Macias A.M."/>
            <person name="Carter-House D."/>
            <person name="Lovett B."/>
            <person name="Kasson L.R."/>
            <person name="Berry K."/>
            <person name="Grigoriev I."/>
            <person name="Chang Y."/>
            <person name="Spatafora J."/>
            <person name="Kasson M.T."/>
        </authorList>
    </citation>
    <scope>NUCLEOTIDE SEQUENCE</scope>
    <source>
        <strain evidence="4">NRRL A-21654</strain>
    </source>
</reference>
<feature type="signal peptide" evidence="2">
    <location>
        <begin position="1"/>
        <end position="25"/>
    </location>
</feature>
<feature type="chain" id="PRO_5034271471" description="ABC1 atypical kinase-like domain-containing protein" evidence="2">
    <location>
        <begin position="26"/>
        <end position="550"/>
    </location>
</feature>
<evidence type="ECO:0000313" key="4">
    <source>
        <dbReference type="EMBL" id="KAF7729934.1"/>
    </source>
</evidence>
<keyword evidence="5" id="KW-1185">Reference proteome</keyword>
<dbReference type="InterPro" id="IPR045307">
    <property type="entry name" value="ADCK1_dom"/>
</dbReference>
<dbReference type="Proteomes" id="UP000605846">
    <property type="component" value="Unassembled WGS sequence"/>
</dbReference>
<name>A0A8H7ETJ1_9FUNG</name>
<dbReference type="SUPFAM" id="SSF56112">
    <property type="entry name" value="Protein kinase-like (PK-like)"/>
    <property type="match status" value="1"/>
</dbReference>
<dbReference type="InterPro" id="IPR004147">
    <property type="entry name" value="ABC1_dom"/>
</dbReference>
<dbReference type="PANTHER" id="PTHR43173:SF37">
    <property type="entry name" value="ABC1 FAMILY PROTEIN C10F6.14C"/>
    <property type="match status" value="1"/>
</dbReference>
<feature type="domain" description="ABC1 atypical kinase-like" evidence="3">
    <location>
        <begin position="115"/>
        <end position="361"/>
    </location>
</feature>
<keyword evidence="2" id="KW-0732">Signal</keyword>
<evidence type="ECO:0000259" key="3">
    <source>
        <dbReference type="Pfam" id="PF03109"/>
    </source>
</evidence>
<dbReference type="InterPro" id="IPR051130">
    <property type="entry name" value="Mito_struct-func_regulator"/>
</dbReference>
<dbReference type="EMBL" id="JABAYA010000020">
    <property type="protein sequence ID" value="KAF7729934.1"/>
    <property type="molecule type" value="Genomic_DNA"/>
</dbReference>
<accession>A0A8H7ETJ1</accession>
<dbReference type="OrthoDB" id="427480at2759"/>
<gene>
    <name evidence="4" type="ORF">EC973_003347</name>
</gene>
<evidence type="ECO:0000256" key="1">
    <source>
        <dbReference type="ARBA" id="ARBA00009670"/>
    </source>
</evidence>
<comment type="caution">
    <text evidence="4">The sequence shown here is derived from an EMBL/GenBank/DDBJ whole genome shotgun (WGS) entry which is preliminary data.</text>
</comment>
<organism evidence="4 5">
    <name type="scientific">Apophysomyces ossiformis</name>
    <dbReference type="NCBI Taxonomy" id="679940"/>
    <lineage>
        <taxon>Eukaryota</taxon>
        <taxon>Fungi</taxon>
        <taxon>Fungi incertae sedis</taxon>
        <taxon>Mucoromycota</taxon>
        <taxon>Mucoromycotina</taxon>
        <taxon>Mucoromycetes</taxon>
        <taxon>Mucorales</taxon>
        <taxon>Mucorineae</taxon>
        <taxon>Mucoraceae</taxon>
        <taxon>Apophysomyces</taxon>
    </lineage>
</organism>
<proteinExistence type="inferred from homology"/>
<dbReference type="InterPro" id="IPR011009">
    <property type="entry name" value="Kinase-like_dom_sf"/>
</dbReference>
<dbReference type="PANTHER" id="PTHR43173">
    <property type="entry name" value="ABC1 FAMILY PROTEIN"/>
    <property type="match status" value="1"/>
</dbReference>